<dbReference type="Proteomes" id="UP001500403">
    <property type="component" value="Unassembled WGS sequence"/>
</dbReference>
<feature type="transmembrane region" description="Helical" evidence="5">
    <location>
        <begin position="212"/>
        <end position="232"/>
    </location>
</feature>
<keyword evidence="3 5" id="KW-1133">Transmembrane helix</keyword>
<evidence type="ECO:0000256" key="1">
    <source>
        <dbReference type="ARBA" id="ARBA00004141"/>
    </source>
</evidence>
<dbReference type="Pfam" id="PF01040">
    <property type="entry name" value="UbiA"/>
    <property type="match status" value="1"/>
</dbReference>
<protein>
    <submittedName>
        <fullName evidence="6">UbiA family prenyltransferase</fullName>
    </submittedName>
</protein>
<keyword evidence="4 5" id="KW-0472">Membrane</keyword>
<sequence length="265" mass="26992">MVAGTAGLPSVAAAPSALVLGSLVWLASVAFTYLYNGVTDIGEDRANGSRRPVARGDLPVAHARRIAWALAVFALAGAASLGHVMFAVTLCMIALGYAYSAPGISLKSRTPDTIAVVVASGALTYFAGWLAGAAPLTAHLVVLAVAMTLWMGLVGAVAKDFSDAQGDAKHGRRNWTVLWGGRVTAVIVSVGAVAVGAGLLLCAAALALPELLVPAGVVLAGALALAVAALTARPGDSRSRRRLPYRIFMITQHATHLVALAQPVS</sequence>
<dbReference type="EMBL" id="BAAAUD010000041">
    <property type="protein sequence ID" value="GAA2953010.1"/>
    <property type="molecule type" value="Genomic_DNA"/>
</dbReference>
<dbReference type="InterPro" id="IPR044878">
    <property type="entry name" value="UbiA_sf"/>
</dbReference>
<name>A0ABN3XGN8_9ACTN</name>
<evidence type="ECO:0000313" key="6">
    <source>
        <dbReference type="EMBL" id="GAA2953010.1"/>
    </source>
</evidence>
<evidence type="ECO:0000256" key="5">
    <source>
        <dbReference type="SAM" id="Phobius"/>
    </source>
</evidence>
<evidence type="ECO:0000313" key="7">
    <source>
        <dbReference type="Proteomes" id="UP001500403"/>
    </source>
</evidence>
<feature type="transmembrane region" description="Helical" evidence="5">
    <location>
        <begin position="66"/>
        <end position="99"/>
    </location>
</feature>
<dbReference type="InterPro" id="IPR000537">
    <property type="entry name" value="UbiA_prenyltransferase"/>
</dbReference>
<feature type="transmembrane region" description="Helical" evidence="5">
    <location>
        <begin position="111"/>
        <end position="130"/>
    </location>
</feature>
<feature type="transmembrane region" description="Helical" evidence="5">
    <location>
        <begin position="136"/>
        <end position="158"/>
    </location>
</feature>
<reference evidence="6 7" key="1">
    <citation type="journal article" date="2019" name="Int. J. Syst. Evol. Microbiol.">
        <title>The Global Catalogue of Microorganisms (GCM) 10K type strain sequencing project: providing services to taxonomists for standard genome sequencing and annotation.</title>
        <authorList>
            <consortium name="The Broad Institute Genomics Platform"/>
            <consortium name="The Broad Institute Genome Sequencing Center for Infectious Disease"/>
            <person name="Wu L."/>
            <person name="Ma J."/>
        </authorList>
    </citation>
    <scope>NUCLEOTIDE SEQUENCE [LARGE SCALE GENOMIC DNA]</scope>
    <source>
        <strain evidence="6 7">JCM 9088</strain>
    </source>
</reference>
<evidence type="ECO:0000256" key="3">
    <source>
        <dbReference type="ARBA" id="ARBA00022989"/>
    </source>
</evidence>
<organism evidence="6 7">
    <name type="scientific">Streptomyces enissocaesilis</name>
    <dbReference type="NCBI Taxonomy" id="332589"/>
    <lineage>
        <taxon>Bacteria</taxon>
        <taxon>Bacillati</taxon>
        <taxon>Actinomycetota</taxon>
        <taxon>Actinomycetes</taxon>
        <taxon>Kitasatosporales</taxon>
        <taxon>Streptomycetaceae</taxon>
        <taxon>Streptomyces</taxon>
        <taxon>Streptomyces rochei group</taxon>
    </lineage>
</organism>
<comment type="caution">
    <text evidence="6">The sequence shown here is derived from an EMBL/GenBank/DDBJ whole genome shotgun (WGS) entry which is preliminary data.</text>
</comment>
<gene>
    <name evidence="6" type="ORF">GCM10010446_42720</name>
</gene>
<evidence type="ECO:0000256" key="4">
    <source>
        <dbReference type="ARBA" id="ARBA00023136"/>
    </source>
</evidence>
<comment type="subcellular location">
    <subcellularLocation>
        <location evidence="1">Membrane</location>
        <topology evidence="1">Multi-pass membrane protein</topology>
    </subcellularLocation>
</comment>
<dbReference type="PANTHER" id="PTHR42723:SF1">
    <property type="entry name" value="CHLOROPHYLL SYNTHASE, CHLOROPLASTIC"/>
    <property type="match status" value="1"/>
</dbReference>
<dbReference type="Gene3D" id="1.10.357.140">
    <property type="entry name" value="UbiA prenyltransferase"/>
    <property type="match status" value="1"/>
</dbReference>
<accession>A0ABN3XGN8</accession>
<evidence type="ECO:0000256" key="2">
    <source>
        <dbReference type="ARBA" id="ARBA00022692"/>
    </source>
</evidence>
<proteinExistence type="predicted"/>
<dbReference type="PANTHER" id="PTHR42723">
    <property type="entry name" value="CHLOROPHYLL SYNTHASE"/>
    <property type="match status" value="1"/>
</dbReference>
<dbReference type="InterPro" id="IPR050475">
    <property type="entry name" value="Prenyltransferase_related"/>
</dbReference>
<dbReference type="RefSeq" id="WP_344497126.1">
    <property type="nucleotide sequence ID" value="NZ_BAAAUD010000041.1"/>
</dbReference>
<keyword evidence="7" id="KW-1185">Reference proteome</keyword>
<feature type="transmembrane region" description="Helical" evidence="5">
    <location>
        <begin position="12"/>
        <end position="35"/>
    </location>
</feature>
<feature type="transmembrane region" description="Helical" evidence="5">
    <location>
        <begin position="179"/>
        <end position="206"/>
    </location>
</feature>
<keyword evidence="2 5" id="KW-0812">Transmembrane</keyword>